<reference evidence="3" key="1">
    <citation type="journal article" date="2019" name="Int. J. Syst. Evol. Microbiol.">
        <title>The Global Catalogue of Microorganisms (GCM) 10K type strain sequencing project: providing services to taxonomists for standard genome sequencing and annotation.</title>
        <authorList>
            <consortium name="The Broad Institute Genomics Platform"/>
            <consortium name="The Broad Institute Genome Sequencing Center for Infectious Disease"/>
            <person name="Wu L."/>
            <person name="Ma J."/>
        </authorList>
    </citation>
    <scope>NUCLEOTIDE SEQUENCE [LARGE SCALE GENOMIC DNA]</scope>
    <source>
        <strain evidence="3">KACC 12602</strain>
    </source>
</reference>
<gene>
    <name evidence="2" type="ORF">ACFPIB_17320</name>
</gene>
<evidence type="ECO:0000313" key="2">
    <source>
        <dbReference type="EMBL" id="MFC5272380.1"/>
    </source>
</evidence>
<evidence type="ECO:0000256" key="1">
    <source>
        <dbReference type="PROSITE-ProRule" id="PRU00339"/>
    </source>
</evidence>
<sequence length="282" mass="33688">MISFIVESIASYGIGKGIDIFLKNDKSFKQRLYQVINSSKEEYEKVYNLQESRSSYSFIRSQAFLEELLKFRLFKKVGYKIDENNLEKELDKFPNFTKPSSEQLEAFIEIFDRKIKSDDELKLLEIEEFHKEEIFNISKKVDYLIDYLHSAFKETINLLEGEYQRELNECYQDIKYLKAKSALYRLNGIQEQILKHSKHSSKQLMARLFYIKGNCYELIGEIQEAREHLIKAYKFDPENLVYIERACFVYYNFGDLKYNELLKILETVLKVNYRDKKSTHFG</sequence>
<dbReference type="InterPro" id="IPR019734">
    <property type="entry name" value="TPR_rpt"/>
</dbReference>
<dbReference type="PROSITE" id="PS50005">
    <property type="entry name" value="TPR"/>
    <property type="match status" value="1"/>
</dbReference>
<dbReference type="EMBL" id="JBHSKT010000017">
    <property type="protein sequence ID" value="MFC5272380.1"/>
    <property type="molecule type" value="Genomic_DNA"/>
</dbReference>
<feature type="repeat" description="TPR" evidence="1">
    <location>
        <begin position="206"/>
        <end position="239"/>
    </location>
</feature>
<dbReference type="InterPro" id="IPR011990">
    <property type="entry name" value="TPR-like_helical_dom_sf"/>
</dbReference>
<dbReference type="SUPFAM" id="SSF48452">
    <property type="entry name" value="TPR-like"/>
    <property type="match status" value="1"/>
</dbReference>
<keyword evidence="1" id="KW-0802">TPR repeat</keyword>
<evidence type="ECO:0008006" key="4">
    <source>
        <dbReference type="Google" id="ProtNLM"/>
    </source>
</evidence>
<accession>A0ABW0EGP7</accession>
<comment type="caution">
    <text evidence="2">The sequence shown here is derived from an EMBL/GenBank/DDBJ whole genome shotgun (WGS) entry which is preliminary data.</text>
</comment>
<proteinExistence type="predicted"/>
<keyword evidence="3" id="KW-1185">Reference proteome</keyword>
<dbReference type="SMART" id="SM00028">
    <property type="entry name" value="TPR"/>
    <property type="match status" value="1"/>
</dbReference>
<name>A0ABW0EGP7_9BACT</name>
<protein>
    <recommendedName>
        <fullName evidence="4">Tetratricopeptide repeat protein</fullName>
    </recommendedName>
</protein>
<dbReference type="Gene3D" id="1.25.40.10">
    <property type="entry name" value="Tetratricopeptide repeat domain"/>
    <property type="match status" value="1"/>
</dbReference>
<dbReference type="Proteomes" id="UP001596161">
    <property type="component" value="Unassembled WGS sequence"/>
</dbReference>
<organism evidence="2 3">
    <name type="scientific">Adhaeribacter terreus</name>
    <dbReference type="NCBI Taxonomy" id="529703"/>
    <lineage>
        <taxon>Bacteria</taxon>
        <taxon>Pseudomonadati</taxon>
        <taxon>Bacteroidota</taxon>
        <taxon>Cytophagia</taxon>
        <taxon>Cytophagales</taxon>
        <taxon>Hymenobacteraceae</taxon>
        <taxon>Adhaeribacter</taxon>
    </lineage>
</organism>
<evidence type="ECO:0000313" key="3">
    <source>
        <dbReference type="Proteomes" id="UP001596161"/>
    </source>
</evidence>
<dbReference type="RefSeq" id="WP_378018739.1">
    <property type="nucleotide sequence ID" value="NZ_JBHSKT010000017.1"/>
</dbReference>